<evidence type="ECO:0000256" key="2">
    <source>
        <dbReference type="ARBA" id="ARBA00005675"/>
    </source>
</evidence>
<keyword evidence="4" id="KW-0547">Nucleotide-binding</keyword>
<keyword evidence="3 10" id="KW-0812">Transmembrane</keyword>
<dbReference type="InterPro" id="IPR023214">
    <property type="entry name" value="HAD_sf"/>
</dbReference>
<dbReference type="SFLD" id="SFLDS00003">
    <property type="entry name" value="Haloacid_Dehalogenase"/>
    <property type="match status" value="1"/>
</dbReference>
<protein>
    <submittedName>
        <fullName evidence="12">ATPase, P-type (Transporting), HAD superfamily, subfamily IC</fullName>
    </submittedName>
</protein>
<dbReference type="eggNOG" id="COG0474">
    <property type="taxonomic scope" value="Bacteria"/>
</dbReference>
<evidence type="ECO:0000256" key="8">
    <source>
        <dbReference type="ARBA" id="ARBA00023136"/>
    </source>
</evidence>
<dbReference type="InterPro" id="IPR008250">
    <property type="entry name" value="ATPase_P-typ_transduc_dom_A_sf"/>
</dbReference>
<dbReference type="GO" id="GO:0036376">
    <property type="term" value="P:sodium ion export across plasma membrane"/>
    <property type="evidence" value="ECO:0007669"/>
    <property type="project" value="TreeGrafter"/>
</dbReference>
<evidence type="ECO:0000256" key="9">
    <source>
        <dbReference type="SAM" id="MobiDB-lite"/>
    </source>
</evidence>
<dbReference type="InterPro" id="IPR023298">
    <property type="entry name" value="ATPase_P-typ_TM_dom_sf"/>
</dbReference>
<evidence type="ECO:0000256" key="4">
    <source>
        <dbReference type="ARBA" id="ARBA00022741"/>
    </source>
</evidence>
<dbReference type="InterPro" id="IPR018303">
    <property type="entry name" value="ATPase_P-typ_P_site"/>
</dbReference>
<dbReference type="Gene3D" id="1.20.1110.10">
    <property type="entry name" value="Calcium-transporting ATPase, transmembrane domain"/>
    <property type="match status" value="1"/>
</dbReference>
<feature type="region of interest" description="Disordered" evidence="9">
    <location>
        <begin position="1"/>
        <end position="26"/>
    </location>
</feature>
<feature type="transmembrane region" description="Helical" evidence="10">
    <location>
        <begin position="360"/>
        <end position="381"/>
    </location>
</feature>
<dbReference type="GO" id="GO:0030007">
    <property type="term" value="P:intracellular potassium ion homeostasis"/>
    <property type="evidence" value="ECO:0007669"/>
    <property type="project" value="TreeGrafter"/>
</dbReference>
<dbReference type="AlphaFoldDB" id="B8IEI7"/>
<dbReference type="Pfam" id="PF00689">
    <property type="entry name" value="Cation_ATPase_C"/>
    <property type="match status" value="1"/>
</dbReference>
<dbReference type="Proteomes" id="UP000008207">
    <property type="component" value="Chromosome"/>
</dbReference>
<dbReference type="PANTHER" id="PTHR43294">
    <property type="entry name" value="SODIUM/POTASSIUM-TRANSPORTING ATPASE SUBUNIT ALPHA"/>
    <property type="match status" value="1"/>
</dbReference>
<dbReference type="InterPro" id="IPR004014">
    <property type="entry name" value="ATPase_P-typ_cation-transptr_N"/>
</dbReference>
<dbReference type="SUPFAM" id="SSF81665">
    <property type="entry name" value="Calcium ATPase, transmembrane domain M"/>
    <property type="match status" value="1"/>
</dbReference>
<name>B8IEI7_METNO</name>
<keyword evidence="13" id="KW-1185">Reference proteome</keyword>
<dbReference type="Gene3D" id="2.70.150.10">
    <property type="entry name" value="Calcium-transporting ATPase, cytoplasmic transduction domain A"/>
    <property type="match status" value="1"/>
</dbReference>
<dbReference type="InterPro" id="IPR001757">
    <property type="entry name" value="P_typ_ATPase"/>
</dbReference>
<sequence>MAQTAAPSPGPLEPPSRHTEPGVADHSLRPVSVVPLHAARSGRVRVAVHGLRGSPDLGGRLERGLAATSGIRSASASSLTGNVIVHHAPDTTVEAIVGRLTALLRGDIAPAEADAASRWHVDAATAVAADLHSDTRVGLSTREAATRLTAGANQLPPVRHRSSWAILAGQFESLPVLMLAGAGAISLVTGALVEAGAIAAVVALNGTIGFYTESRTERTIESLGAPAPLTARVIRDGRSQNLPAEALVPGDVITLQRGMVVPADARLIEAQALTVSEAALTGESLPVVKAPDPLPIEAVPLADRTNMVYRGTVVTGGSGTALVVATGGRTEVGRIQSLVGSTAAPATPIQKQLECLGRQLAWMTAAAGLGIFVIGLVRGLAPLQILRLALATAVAAVPEGLPMVATSTLALGVGAMRRRSVLVRRLDAIETLAAADVICFDKTGTLTQGTMSVCVIAVGERICEGRSGEFFDQDGAAAALSDERIKHLLGIGSLCSEAGFDTVDGQLVPTGSATENALIRAALDFGLDVSQLRRDFALRTIQHRTEAYRFMATVHATGTGTLIAVKGSPGEVLARCRYEALPGGRWLLTHDRRTAIEALNARMAQDALRVLGFAYRLRDGEPDGQAIVEDLTWVGLVGLADPVRPGLGDMMHCLHRAGLQTCMLTGDQRATARAVGQQIGLGAGNGNHGLTALDAAELETMTEPERQSVLRRTQAFARISPGQKLEVVRGLQRSGAVVAMVGDGINDSPALRAADVGIAFRRDSPPAAREVADIFLDTDDLQALLPAIARGRMTAANIRNAIHYLVSTNTSEILVMLVATAAGFREALSPIQLLWINLISDVLPGIGLAMEPPEPGIMEEGPRPVDAALIGADEVGRLAREASLMTAGALLASLAGAARYGRDAPQTRTMTFGSLTVAQLLHTLTYRGSRGQIRPLTDNPALMRILAGSFLAQSAAFLMPGVRRVLGITPIAAADGLVMLAGGLGPHLAARTLASRRLDEDLYFRRPQTATGPMLQAPEGEGAAGAEARSDRPEPRTYARSGGPAPA</sequence>
<evidence type="ECO:0000256" key="1">
    <source>
        <dbReference type="ARBA" id="ARBA00004141"/>
    </source>
</evidence>
<dbReference type="NCBIfam" id="TIGR01494">
    <property type="entry name" value="ATPase_P-type"/>
    <property type="match status" value="2"/>
</dbReference>
<evidence type="ECO:0000256" key="3">
    <source>
        <dbReference type="ARBA" id="ARBA00022692"/>
    </source>
</evidence>
<dbReference type="Gene3D" id="3.40.1110.10">
    <property type="entry name" value="Calcium-transporting ATPase, cytoplasmic domain N"/>
    <property type="match status" value="1"/>
</dbReference>
<dbReference type="Gene3D" id="3.40.50.1000">
    <property type="entry name" value="HAD superfamily/HAD-like"/>
    <property type="match status" value="1"/>
</dbReference>
<dbReference type="SFLD" id="SFLDF00027">
    <property type="entry name" value="p-type_atpase"/>
    <property type="match status" value="1"/>
</dbReference>
<dbReference type="SUPFAM" id="SSF81653">
    <property type="entry name" value="Calcium ATPase, transduction domain A"/>
    <property type="match status" value="1"/>
</dbReference>
<dbReference type="KEGG" id="mno:Mnod_4694"/>
<dbReference type="EMBL" id="CP001349">
    <property type="protein sequence ID" value="ACL59559.1"/>
    <property type="molecule type" value="Genomic_DNA"/>
</dbReference>
<comment type="subcellular location">
    <subcellularLocation>
        <location evidence="1">Membrane</location>
        <topology evidence="1">Multi-pass membrane protein</topology>
    </subcellularLocation>
</comment>
<dbReference type="OrthoDB" id="391538at2"/>
<evidence type="ECO:0000256" key="10">
    <source>
        <dbReference type="SAM" id="Phobius"/>
    </source>
</evidence>
<organism evidence="12 13">
    <name type="scientific">Methylobacterium nodulans (strain LMG 21967 / CNCM I-2342 / ORS 2060)</name>
    <dbReference type="NCBI Taxonomy" id="460265"/>
    <lineage>
        <taxon>Bacteria</taxon>
        <taxon>Pseudomonadati</taxon>
        <taxon>Pseudomonadota</taxon>
        <taxon>Alphaproteobacteria</taxon>
        <taxon>Hyphomicrobiales</taxon>
        <taxon>Methylobacteriaceae</taxon>
        <taxon>Methylobacterium</taxon>
    </lineage>
</organism>
<dbReference type="GO" id="GO:0005391">
    <property type="term" value="F:P-type sodium:potassium-exchanging transporter activity"/>
    <property type="evidence" value="ECO:0007669"/>
    <property type="project" value="TreeGrafter"/>
</dbReference>
<dbReference type="GO" id="GO:0005886">
    <property type="term" value="C:plasma membrane"/>
    <property type="evidence" value="ECO:0007669"/>
    <property type="project" value="TreeGrafter"/>
</dbReference>
<dbReference type="InterPro" id="IPR044492">
    <property type="entry name" value="P_typ_ATPase_HD_dom"/>
</dbReference>
<evidence type="ECO:0000313" key="13">
    <source>
        <dbReference type="Proteomes" id="UP000008207"/>
    </source>
</evidence>
<dbReference type="InterPro" id="IPR059000">
    <property type="entry name" value="ATPase_P-type_domA"/>
</dbReference>
<evidence type="ECO:0000259" key="11">
    <source>
        <dbReference type="SMART" id="SM00831"/>
    </source>
</evidence>
<dbReference type="HOGENOM" id="CLU_002360_3_0_5"/>
<dbReference type="SFLD" id="SFLDG00002">
    <property type="entry name" value="C1.7:_P-type_atpase_like"/>
    <property type="match status" value="1"/>
</dbReference>
<dbReference type="InterPro" id="IPR023299">
    <property type="entry name" value="ATPase_P-typ_cyto_dom_N"/>
</dbReference>
<evidence type="ECO:0000256" key="5">
    <source>
        <dbReference type="ARBA" id="ARBA00022840"/>
    </source>
</evidence>
<dbReference type="SUPFAM" id="SSF81660">
    <property type="entry name" value="Metal cation-transporting ATPase, ATP-binding domain N"/>
    <property type="match status" value="1"/>
</dbReference>
<keyword evidence="5" id="KW-0067">ATP-binding</keyword>
<dbReference type="GO" id="GO:1902600">
    <property type="term" value="P:proton transmembrane transport"/>
    <property type="evidence" value="ECO:0007669"/>
    <property type="project" value="TreeGrafter"/>
</dbReference>
<accession>B8IEI7</accession>
<dbReference type="PRINTS" id="PR00119">
    <property type="entry name" value="CATATPASE"/>
</dbReference>
<comment type="similarity">
    <text evidence="2">Belongs to the cation transport ATPase (P-type) (TC 3.A.3) family. Type IIA subfamily.</text>
</comment>
<dbReference type="InterPro" id="IPR006068">
    <property type="entry name" value="ATPase_P-typ_cation-transptr_C"/>
</dbReference>
<dbReference type="SMART" id="SM00831">
    <property type="entry name" value="Cation_ATPase_N"/>
    <property type="match status" value="1"/>
</dbReference>
<dbReference type="GO" id="GO:1990573">
    <property type="term" value="P:potassium ion import across plasma membrane"/>
    <property type="evidence" value="ECO:0007669"/>
    <property type="project" value="TreeGrafter"/>
</dbReference>
<keyword evidence="8 10" id="KW-0472">Membrane</keyword>
<dbReference type="GO" id="GO:0016887">
    <property type="term" value="F:ATP hydrolysis activity"/>
    <property type="evidence" value="ECO:0007669"/>
    <property type="project" value="InterPro"/>
</dbReference>
<proteinExistence type="inferred from homology"/>
<feature type="transmembrane region" description="Helical" evidence="10">
    <location>
        <begin position="393"/>
        <end position="416"/>
    </location>
</feature>
<dbReference type="Pfam" id="PF00122">
    <property type="entry name" value="E1-E2_ATPase"/>
    <property type="match status" value="1"/>
</dbReference>
<feature type="domain" description="Cation-transporting P-type ATPase N-terminal" evidence="11">
    <location>
        <begin position="118"/>
        <end position="191"/>
    </location>
</feature>
<dbReference type="GO" id="GO:0005524">
    <property type="term" value="F:ATP binding"/>
    <property type="evidence" value="ECO:0007669"/>
    <property type="project" value="UniProtKB-KW"/>
</dbReference>
<dbReference type="SUPFAM" id="SSF56784">
    <property type="entry name" value="HAD-like"/>
    <property type="match status" value="1"/>
</dbReference>
<dbReference type="PRINTS" id="PR00121">
    <property type="entry name" value="NAKATPASE"/>
</dbReference>
<dbReference type="STRING" id="460265.Mnod_4694"/>
<gene>
    <name evidence="12" type="ordered locus">Mnod_4694</name>
</gene>
<dbReference type="Pfam" id="PF13246">
    <property type="entry name" value="Cation_ATPase"/>
    <property type="match status" value="1"/>
</dbReference>
<keyword evidence="7 10" id="KW-1133">Transmembrane helix</keyword>
<dbReference type="Pfam" id="PF00690">
    <property type="entry name" value="Cation_ATPase_N"/>
    <property type="match status" value="1"/>
</dbReference>
<dbReference type="PROSITE" id="PS00154">
    <property type="entry name" value="ATPASE_E1_E2"/>
    <property type="match status" value="1"/>
</dbReference>
<dbReference type="PANTHER" id="PTHR43294:SF20">
    <property type="entry name" value="P-TYPE ATPASE"/>
    <property type="match status" value="1"/>
</dbReference>
<feature type="region of interest" description="Disordered" evidence="9">
    <location>
        <begin position="1007"/>
        <end position="1047"/>
    </location>
</feature>
<reference evidence="12 13" key="1">
    <citation type="submission" date="2009-01" db="EMBL/GenBank/DDBJ databases">
        <title>Complete sequence of chromosome of Methylobacterium nodulans ORS 2060.</title>
        <authorList>
            <consortium name="US DOE Joint Genome Institute"/>
            <person name="Lucas S."/>
            <person name="Copeland A."/>
            <person name="Lapidus A."/>
            <person name="Glavina del Rio T."/>
            <person name="Dalin E."/>
            <person name="Tice H."/>
            <person name="Bruce D."/>
            <person name="Goodwin L."/>
            <person name="Pitluck S."/>
            <person name="Sims D."/>
            <person name="Brettin T."/>
            <person name="Detter J.C."/>
            <person name="Han C."/>
            <person name="Larimer F."/>
            <person name="Land M."/>
            <person name="Hauser L."/>
            <person name="Kyrpides N."/>
            <person name="Ivanova N."/>
            <person name="Marx C.J."/>
            <person name="Richardson P."/>
        </authorList>
    </citation>
    <scope>NUCLEOTIDE SEQUENCE [LARGE SCALE GENOMIC DNA]</scope>
    <source>
        <strain evidence="13">LMG 21967 / CNCM I-2342 / ORS 2060</strain>
    </source>
</reference>
<keyword evidence="6" id="KW-1278">Translocase</keyword>
<evidence type="ECO:0000256" key="6">
    <source>
        <dbReference type="ARBA" id="ARBA00022967"/>
    </source>
</evidence>
<feature type="compositionally biased region" description="Basic and acidic residues" evidence="9">
    <location>
        <begin position="1028"/>
        <end position="1037"/>
    </location>
</feature>
<dbReference type="GO" id="GO:0006883">
    <property type="term" value="P:intracellular sodium ion homeostasis"/>
    <property type="evidence" value="ECO:0007669"/>
    <property type="project" value="TreeGrafter"/>
</dbReference>
<evidence type="ECO:0000313" key="12">
    <source>
        <dbReference type="EMBL" id="ACL59559.1"/>
    </source>
</evidence>
<evidence type="ECO:0000256" key="7">
    <source>
        <dbReference type="ARBA" id="ARBA00022989"/>
    </source>
</evidence>
<dbReference type="InterPro" id="IPR036412">
    <property type="entry name" value="HAD-like_sf"/>
</dbReference>
<dbReference type="InterPro" id="IPR050510">
    <property type="entry name" value="Cation_transp_ATPase_P-type"/>
</dbReference>